<evidence type="ECO:0000313" key="5">
    <source>
        <dbReference type="Proteomes" id="UP001297092"/>
    </source>
</evidence>
<dbReference type="SUPFAM" id="SSF51905">
    <property type="entry name" value="FAD/NAD(P)-binding domain"/>
    <property type="match status" value="1"/>
</dbReference>
<sequence>MKQQKDFDVLIIGGSYSGLSAALALGRSLRHVLILDAGQPCNRQTPHSHNFITHDGETPRNISEKAKEQVLNYPTVIFQEDFVVSGKKTAAGFEVETEKGNNFRGKKLIFATGVKDIMPNIEGFSDCWGISAIHCPYCHGYEFKNAKTGIMANGERAFHIAALVRNLTKELTILTQGKAEFTEEQFQKLKKNRIKINEIPLQSISYENGYMKSVHFADGKEENFKAVYAALPFEQSINLPVALGCELTEIGHLKVDFLQKTTIPGIFACGDNASPMRSVAYAVATGNIAGAMANNELCVADF</sequence>
<keyword evidence="5" id="KW-1185">Reference proteome</keyword>
<evidence type="ECO:0000259" key="3">
    <source>
        <dbReference type="Pfam" id="PF07992"/>
    </source>
</evidence>
<keyword evidence="1" id="KW-0285">Flavoprotein</keyword>
<dbReference type="RefSeq" id="WP_214112245.1">
    <property type="nucleotide sequence ID" value="NZ_JAHCTB010000002.1"/>
</dbReference>
<organism evidence="4 5">
    <name type="scientific">Aequorivita echinoideorum</name>
    <dbReference type="NCBI Taxonomy" id="1549647"/>
    <lineage>
        <taxon>Bacteria</taxon>
        <taxon>Pseudomonadati</taxon>
        <taxon>Bacteroidota</taxon>
        <taxon>Flavobacteriia</taxon>
        <taxon>Flavobacteriales</taxon>
        <taxon>Flavobacteriaceae</taxon>
        <taxon>Aequorivita</taxon>
    </lineage>
</organism>
<dbReference type="InterPro" id="IPR023753">
    <property type="entry name" value="FAD/NAD-binding_dom"/>
</dbReference>
<reference evidence="4 5" key="1">
    <citation type="submission" date="2021-05" db="EMBL/GenBank/DDBJ databases">
        <title>Aequorivita echinoideorum JCM 30378 genome.</title>
        <authorList>
            <person name="Zhang H."/>
            <person name="Li C."/>
        </authorList>
    </citation>
    <scope>NUCLEOTIDE SEQUENCE [LARGE SCALE GENOMIC DNA]</scope>
    <source>
        <strain evidence="4 5">JCM30378</strain>
    </source>
</reference>
<gene>
    <name evidence="4" type="ORF">KIV10_04150</name>
</gene>
<name>A0ABS5S2E0_9FLAO</name>
<protein>
    <submittedName>
        <fullName evidence="4">NAD(P)/FAD-dependent oxidoreductase</fullName>
    </submittedName>
</protein>
<dbReference type="Gene3D" id="3.50.50.60">
    <property type="entry name" value="FAD/NAD(P)-binding domain"/>
    <property type="match status" value="2"/>
</dbReference>
<dbReference type="InterPro" id="IPR036188">
    <property type="entry name" value="FAD/NAD-bd_sf"/>
</dbReference>
<accession>A0ABS5S2E0</accession>
<dbReference type="Pfam" id="PF07992">
    <property type="entry name" value="Pyr_redox_2"/>
    <property type="match status" value="1"/>
</dbReference>
<dbReference type="PRINTS" id="PR00469">
    <property type="entry name" value="PNDRDTASEII"/>
</dbReference>
<dbReference type="InterPro" id="IPR050097">
    <property type="entry name" value="Ferredoxin-NADP_redctase_2"/>
</dbReference>
<evidence type="ECO:0000256" key="1">
    <source>
        <dbReference type="ARBA" id="ARBA00022630"/>
    </source>
</evidence>
<dbReference type="Proteomes" id="UP001297092">
    <property type="component" value="Unassembled WGS sequence"/>
</dbReference>
<evidence type="ECO:0000256" key="2">
    <source>
        <dbReference type="ARBA" id="ARBA00023002"/>
    </source>
</evidence>
<dbReference type="EMBL" id="JAHCTB010000002">
    <property type="protein sequence ID" value="MBT0607366.1"/>
    <property type="molecule type" value="Genomic_DNA"/>
</dbReference>
<evidence type="ECO:0000313" key="4">
    <source>
        <dbReference type="EMBL" id="MBT0607366.1"/>
    </source>
</evidence>
<comment type="caution">
    <text evidence="4">The sequence shown here is derived from an EMBL/GenBank/DDBJ whole genome shotgun (WGS) entry which is preliminary data.</text>
</comment>
<keyword evidence="2" id="KW-0560">Oxidoreductase</keyword>
<dbReference type="PRINTS" id="PR00368">
    <property type="entry name" value="FADPNR"/>
</dbReference>
<dbReference type="PANTHER" id="PTHR48105">
    <property type="entry name" value="THIOREDOXIN REDUCTASE 1-RELATED-RELATED"/>
    <property type="match status" value="1"/>
</dbReference>
<feature type="domain" description="FAD/NAD(P)-binding" evidence="3">
    <location>
        <begin position="7"/>
        <end position="286"/>
    </location>
</feature>
<proteinExistence type="predicted"/>